<feature type="compositionally biased region" description="Basic residues" evidence="1">
    <location>
        <begin position="134"/>
        <end position="143"/>
    </location>
</feature>
<evidence type="ECO:0000256" key="1">
    <source>
        <dbReference type="SAM" id="MobiDB-lite"/>
    </source>
</evidence>
<protein>
    <submittedName>
        <fullName evidence="2">Uncharacterized protein</fullName>
    </submittedName>
</protein>
<gene>
    <name evidence="2" type="ORF">UFOVP723_147</name>
</gene>
<name>A0A6J5NTH1_9CAUD</name>
<reference evidence="2" key="1">
    <citation type="submission" date="2020-04" db="EMBL/GenBank/DDBJ databases">
        <authorList>
            <person name="Chiriac C."/>
            <person name="Salcher M."/>
            <person name="Ghai R."/>
            <person name="Kavagutti S V."/>
        </authorList>
    </citation>
    <scope>NUCLEOTIDE SEQUENCE</scope>
</reference>
<accession>A0A6J5NTH1</accession>
<dbReference type="EMBL" id="LR796697">
    <property type="protein sequence ID" value="CAB4160345.1"/>
    <property type="molecule type" value="Genomic_DNA"/>
</dbReference>
<proteinExistence type="predicted"/>
<sequence>MAKKSNVPDNIEKQFNKALFKQGEPVLFTWLGAKKYGYVKTHKKTGWGIQYSVRANDTTYPCGIQIKGYRTSYHIGCIFFEETNTFGVDELKKRIEAGPRTYTDSEIFRDTPRPKDESRSGDSNERKSSSATNRKTKSNTKRSTRVENDVKPSNNGVQQQHTKKRKNSELDTAIQKQRDFLNGFVKRD</sequence>
<organism evidence="2">
    <name type="scientific">uncultured Caudovirales phage</name>
    <dbReference type="NCBI Taxonomy" id="2100421"/>
    <lineage>
        <taxon>Viruses</taxon>
        <taxon>Duplodnaviria</taxon>
        <taxon>Heunggongvirae</taxon>
        <taxon>Uroviricota</taxon>
        <taxon>Caudoviricetes</taxon>
        <taxon>Peduoviridae</taxon>
        <taxon>Maltschvirus</taxon>
        <taxon>Maltschvirus maltsch</taxon>
    </lineage>
</organism>
<evidence type="ECO:0000313" key="2">
    <source>
        <dbReference type="EMBL" id="CAB4160345.1"/>
    </source>
</evidence>
<feature type="compositionally biased region" description="Basic and acidic residues" evidence="1">
    <location>
        <begin position="106"/>
        <end position="128"/>
    </location>
</feature>
<feature type="compositionally biased region" description="Polar residues" evidence="1">
    <location>
        <begin position="151"/>
        <end position="160"/>
    </location>
</feature>
<feature type="region of interest" description="Disordered" evidence="1">
    <location>
        <begin position="102"/>
        <end position="175"/>
    </location>
</feature>